<dbReference type="OrthoDB" id="3068811at2759"/>
<reference evidence="1 2" key="1">
    <citation type="submission" date="2014-04" db="EMBL/GenBank/DDBJ databases">
        <authorList>
            <consortium name="DOE Joint Genome Institute"/>
            <person name="Kuo A."/>
            <person name="Gay G."/>
            <person name="Dore J."/>
            <person name="Kohler A."/>
            <person name="Nagy L.G."/>
            <person name="Floudas D."/>
            <person name="Copeland A."/>
            <person name="Barry K.W."/>
            <person name="Cichocki N."/>
            <person name="Veneault-Fourrey C."/>
            <person name="LaButti K."/>
            <person name="Lindquist E.A."/>
            <person name="Lipzen A."/>
            <person name="Lundell T."/>
            <person name="Morin E."/>
            <person name="Murat C."/>
            <person name="Sun H."/>
            <person name="Tunlid A."/>
            <person name="Henrissat B."/>
            <person name="Grigoriev I.V."/>
            <person name="Hibbett D.S."/>
            <person name="Martin F."/>
            <person name="Nordberg H.P."/>
            <person name="Cantor M.N."/>
            <person name="Hua S.X."/>
        </authorList>
    </citation>
    <scope>NUCLEOTIDE SEQUENCE [LARGE SCALE GENOMIC DNA]</scope>
    <source>
        <strain evidence="2">h7</strain>
    </source>
</reference>
<accession>A0A0C3BY44</accession>
<sequence>LSSLRVIAESCPNLISLQSTITNLHSVPTYNRLRGADNAISHGLEILSVGNALENSNPEEILDIARHLFILFPNLKEIRTHEGQNEAQWNYIHSLVRMFQIVRLDDAA</sequence>
<keyword evidence="2" id="KW-1185">Reference proteome</keyword>
<dbReference type="AlphaFoldDB" id="A0A0C3BY44"/>
<feature type="non-terminal residue" evidence="1">
    <location>
        <position position="1"/>
    </location>
</feature>
<evidence type="ECO:0000313" key="2">
    <source>
        <dbReference type="Proteomes" id="UP000053424"/>
    </source>
</evidence>
<organism evidence="1 2">
    <name type="scientific">Hebeloma cylindrosporum</name>
    <dbReference type="NCBI Taxonomy" id="76867"/>
    <lineage>
        <taxon>Eukaryota</taxon>
        <taxon>Fungi</taxon>
        <taxon>Dikarya</taxon>
        <taxon>Basidiomycota</taxon>
        <taxon>Agaricomycotina</taxon>
        <taxon>Agaricomycetes</taxon>
        <taxon>Agaricomycetidae</taxon>
        <taxon>Agaricales</taxon>
        <taxon>Agaricineae</taxon>
        <taxon>Hymenogastraceae</taxon>
        <taxon>Hebeloma</taxon>
    </lineage>
</organism>
<reference evidence="2" key="2">
    <citation type="submission" date="2015-01" db="EMBL/GenBank/DDBJ databases">
        <title>Evolutionary Origins and Diversification of the Mycorrhizal Mutualists.</title>
        <authorList>
            <consortium name="DOE Joint Genome Institute"/>
            <consortium name="Mycorrhizal Genomics Consortium"/>
            <person name="Kohler A."/>
            <person name="Kuo A."/>
            <person name="Nagy L.G."/>
            <person name="Floudas D."/>
            <person name="Copeland A."/>
            <person name="Barry K.W."/>
            <person name="Cichocki N."/>
            <person name="Veneault-Fourrey C."/>
            <person name="LaButti K."/>
            <person name="Lindquist E.A."/>
            <person name="Lipzen A."/>
            <person name="Lundell T."/>
            <person name="Morin E."/>
            <person name="Murat C."/>
            <person name="Riley R."/>
            <person name="Ohm R."/>
            <person name="Sun H."/>
            <person name="Tunlid A."/>
            <person name="Henrissat B."/>
            <person name="Grigoriev I.V."/>
            <person name="Hibbett D.S."/>
            <person name="Martin F."/>
        </authorList>
    </citation>
    <scope>NUCLEOTIDE SEQUENCE [LARGE SCALE GENOMIC DNA]</scope>
    <source>
        <strain evidence="2">h7</strain>
    </source>
</reference>
<protein>
    <submittedName>
        <fullName evidence="1">Uncharacterized protein</fullName>
    </submittedName>
</protein>
<gene>
    <name evidence="1" type="ORF">M413DRAFT_57588</name>
</gene>
<dbReference type="EMBL" id="KN831806">
    <property type="protein sequence ID" value="KIM36366.1"/>
    <property type="molecule type" value="Genomic_DNA"/>
</dbReference>
<dbReference type="Proteomes" id="UP000053424">
    <property type="component" value="Unassembled WGS sequence"/>
</dbReference>
<proteinExistence type="predicted"/>
<feature type="non-terminal residue" evidence="1">
    <location>
        <position position="108"/>
    </location>
</feature>
<dbReference type="HOGENOM" id="CLU_2203214_0_0_1"/>
<evidence type="ECO:0000313" key="1">
    <source>
        <dbReference type="EMBL" id="KIM36366.1"/>
    </source>
</evidence>
<name>A0A0C3BY44_HEBCY</name>